<dbReference type="PANTHER" id="PTHR36697">
    <property type="entry name" value="S-ADENOSYLMETHIONINE SYNTHASE"/>
    <property type="match status" value="1"/>
</dbReference>
<dbReference type="InterPro" id="IPR042543">
    <property type="entry name" value="AdoMet_synthase_2"/>
</dbReference>
<dbReference type="KEGG" id="gax:Pan161_32040"/>
<dbReference type="Gene3D" id="3.30.300.340">
    <property type="entry name" value="S-adenosylmethionine synthetase, N-terminal domain"/>
    <property type="match status" value="1"/>
</dbReference>
<accession>A0A517VEV4</accession>
<dbReference type="NCBIfam" id="NF003363">
    <property type="entry name" value="PRK04439.1-2"/>
    <property type="match status" value="1"/>
</dbReference>
<dbReference type="InterPro" id="IPR042544">
    <property type="entry name" value="AdoMet_synthase_3"/>
</dbReference>
<comment type="similarity">
    <text evidence="1">Belongs to the AdoMet synthetase 2 family.</text>
</comment>
<dbReference type="PANTHER" id="PTHR36697:SF1">
    <property type="entry name" value="S-ADENOSYLMETHIONINE SYNTHASE"/>
    <property type="match status" value="1"/>
</dbReference>
<dbReference type="NCBIfam" id="NF003366">
    <property type="entry name" value="PRK04439.1-5"/>
    <property type="match status" value="1"/>
</dbReference>
<organism evidence="2 3">
    <name type="scientific">Gimesia algae</name>
    <dbReference type="NCBI Taxonomy" id="2527971"/>
    <lineage>
        <taxon>Bacteria</taxon>
        <taxon>Pseudomonadati</taxon>
        <taxon>Planctomycetota</taxon>
        <taxon>Planctomycetia</taxon>
        <taxon>Planctomycetales</taxon>
        <taxon>Planctomycetaceae</taxon>
        <taxon>Gimesia</taxon>
    </lineage>
</organism>
<evidence type="ECO:0000256" key="1">
    <source>
        <dbReference type="ARBA" id="ARBA00006892"/>
    </source>
</evidence>
<reference evidence="2 3" key="1">
    <citation type="submission" date="2019-02" db="EMBL/GenBank/DDBJ databases">
        <title>Deep-cultivation of Planctomycetes and their phenomic and genomic characterization uncovers novel biology.</title>
        <authorList>
            <person name="Wiegand S."/>
            <person name="Jogler M."/>
            <person name="Boedeker C."/>
            <person name="Pinto D."/>
            <person name="Vollmers J."/>
            <person name="Rivas-Marin E."/>
            <person name="Kohn T."/>
            <person name="Peeters S.H."/>
            <person name="Heuer A."/>
            <person name="Rast P."/>
            <person name="Oberbeckmann S."/>
            <person name="Bunk B."/>
            <person name="Jeske O."/>
            <person name="Meyerdierks A."/>
            <person name="Storesund J.E."/>
            <person name="Kallscheuer N."/>
            <person name="Luecker S."/>
            <person name="Lage O.M."/>
            <person name="Pohl T."/>
            <person name="Merkel B.J."/>
            <person name="Hornburger P."/>
            <person name="Mueller R.-W."/>
            <person name="Bruemmer F."/>
            <person name="Labrenz M."/>
            <person name="Spormann A.M."/>
            <person name="Op den Camp H."/>
            <person name="Overmann J."/>
            <person name="Amann R."/>
            <person name="Jetten M.S.M."/>
            <person name="Mascher T."/>
            <person name="Medema M.H."/>
            <person name="Devos D.P."/>
            <person name="Kaster A.-K."/>
            <person name="Ovreas L."/>
            <person name="Rohde M."/>
            <person name="Galperin M.Y."/>
            <person name="Jogler C."/>
        </authorList>
    </citation>
    <scope>NUCLEOTIDE SEQUENCE [LARGE SCALE GENOMIC DNA]</scope>
    <source>
        <strain evidence="2 3">Pan161</strain>
    </source>
</reference>
<sequence>MQNFQLELMGNVATSERRTEFVERKGIGHPDTICDGIAESVSIALCETYLERAGRVLHHNIDKGLLVAGQTTPALGGGVVQVPMRLVIGDRATAEWDGYRISTEDIAINSAREWIKENLRLIDPDRHLVFQNELKAGSPELTDIFSRKKLTANDTSAAVGYAPLSETEQLILATERRINSDEFKKKFSEAGEDVKVMGIRRDRSLHLTVAVAMVDRYIKDVQQYFDRKQEMRQELIQFLEPQLKTLDRVQVELNTLDDPERGLGGMYLTVLGTSAEGADGGQVGRGNRVNGLITLNRPMSTEAAAGKNPVSHVGKIYNVLSHHLADKIHASIEPVKEVCVWLCSQIGREINDPWMMSIEVVLSDNISLQDVETALHAIVQQELAGIDDFVVRLSRGEFSVY</sequence>
<dbReference type="Gene3D" id="3.30.300.10">
    <property type="match status" value="1"/>
</dbReference>
<gene>
    <name evidence="2" type="ORF">Pan161_32040</name>
</gene>
<dbReference type="AlphaFoldDB" id="A0A517VEV4"/>
<name>A0A517VEV4_9PLAN</name>
<dbReference type="Proteomes" id="UP000316855">
    <property type="component" value="Chromosome"/>
</dbReference>
<proteinExistence type="inferred from homology"/>
<dbReference type="RefSeq" id="WP_145228499.1">
    <property type="nucleotide sequence ID" value="NZ_CP036343.1"/>
</dbReference>
<evidence type="ECO:0000313" key="2">
    <source>
        <dbReference type="EMBL" id="QDT91545.1"/>
    </source>
</evidence>
<dbReference type="Gene3D" id="3.30.300.280">
    <property type="entry name" value="S-adenosylmethionine synthetase, C-terminal domain"/>
    <property type="match status" value="1"/>
</dbReference>
<evidence type="ECO:0000313" key="3">
    <source>
        <dbReference type="Proteomes" id="UP000316855"/>
    </source>
</evidence>
<protein>
    <submittedName>
        <fullName evidence="2">S-adenosylmethionine synthetase</fullName>
    </submittedName>
</protein>
<dbReference type="Pfam" id="PF01941">
    <property type="entry name" value="AdoMet_Synthase"/>
    <property type="match status" value="1"/>
</dbReference>
<dbReference type="OrthoDB" id="9770738at2"/>
<dbReference type="EMBL" id="CP036343">
    <property type="protein sequence ID" value="QDT91545.1"/>
    <property type="molecule type" value="Genomic_DNA"/>
</dbReference>
<dbReference type="InterPro" id="IPR027790">
    <property type="entry name" value="AdoMet_synthase_2_family"/>
</dbReference>
<keyword evidence="3" id="KW-1185">Reference proteome</keyword>